<organism evidence="3 4">
    <name type="scientific">Chthoniobacter flavus Ellin428</name>
    <dbReference type="NCBI Taxonomy" id="497964"/>
    <lineage>
        <taxon>Bacteria</taxon>
        <taxon>Pseudomonadati</taxon>
        <taxon>Verrucomicrobiota</taxon>
        <taxon>Spartobacteria</taxon>
        <taxon>Chthoniobacterales</taxon>
        <taxon>Chthoniobacteraceae</taxon>
        <taxon>Chthoniobacter</taxon>
    </lineage>
</organism>
<name>B4D2B3_9BACT</name>
<dbReference type="InterPro" id="IPR050486">
    <property type="entry name" value="Mannose-1P_guanyltransferase"/>
</dbReference>
<dbReference type="InterPro" id="IPR011004">
    <property type="entry name" value="Trimer_LpxA-like_sf"/>
</dbReference>
<dbReference type="InterPro" id="IPR029044">
    <property type="entry name" value="Nucleotide-diphossugar_trans"/>
</dbReference>
<keyword evidence="1" id="KW-1133">Transmembrane helix</keyword>
<dbReference type="SUPFAM" id="SSF51161">
    <property type="entry name" value="Trimeric LpxA-like enzymes"/>
    <property type="match status" value="1"/>
</dbReference>
<feature type="domain" description="Nucleotidyl transferase" evidence="2">
    <location>
        <begin position="56"/>
        <end position="284"/>
    </location>
</feature>
<dbReference type="STRING" id="497964.CfE428DRAFT_3038"/>
<gene>
    <name evidence="3" type="ORF">CfE428DRAFT_3038</name>
</gene>
<dbReference type="Pfam" id="PF00483">
    <property type="entry name" value="NTP_transferase"/>
    <property type="match status" value="1"/>
</dbReference>
<dbReference type="CDD" id="cd06422">
    <property type="entry name" value="NTP_transferase_like_1"/>
    <property type="match status" value="1"/>
</dbReference>
<dbReference type="PANTHER" id="PTHR22572">
    <property type="entry name" value="SUGAR-1-PHOSPHATE GUANYL TRANSFERASE"/>
    <property type="match status" value="1"/>
</dbReference>
<dbReference type="Gene3D" id="3.90.550.10">
    <property type="entry name" value="Spore Coat Polysaccharide Biosynthesis Protein SpsA, Chain A"/>
    <property type="match status" value="1"/>
</dbReference>
<keyword evidence="3" id="KW-0808">Transferase</keyword>
<protein>
    <submittedName>
        <fullName evidence="3">Nucleotidyl transferase</fullName>
    </submittedName>
</protein>
<keyword evidence="1" id="KW-0812">Transmembrane</keyword>
<reference evidence="3 4" key="1">
    <citation type="journal article" date="2011" name="J. Bacteriol.">
        <title>Genome sequence of Chthoniobacter flavus Ellin428, an aerobic heterotrophic soil bacterium.</title>
        <authorList>
            <person name="Kant R."/>
            <person name="van Passel M.W."/>
            <person name="Palva A."/>
            <person name="Lucas S."/>
            <person name="Lapidus A."/>
            <person name="Glavina Del Rio T."/>
            <person name="Dalin E."/>
            <person name="Tice H."/>
            <person name="Bruce D."/>
            <person name="Goodwin L."/>
            <person name="Pitluck S."/>
            <person name="Larimer F.W."/>
            <person name="Land M.L."/>
            <person name="Hauser L."/>
            <person name="Sangwan P."/>
            <person name="de Vos W.M."/>
            <person name="Janssen P.H."/>
            <person name="Smidt H."/>
        </authorList>
    </citation>
    <scope>NUCLEOTIDE SEQUENCE [LARGE SCALE GENOMIC DNA]</scope>
    <source>
        <strain evidence="3 4">Ellin428</strain>
    </source>
</reference>
<evidence type="ECO:0000256" key="1">
    <source>
        <dbReference type="SAM" id="Phobius"/>
    </source>
</evidence>
<dbReference type="SUPFAM" id="SSF53448">
    <property type="entry name" value="Nucleotide-diphospho-sugar transferases"/>
    <property type="match status" value="1"/>
</dbReference>
<evidence type="ECO:0000259" key="2">
    <source>
        <dbReference type="Pfam" id="PF00483"/>
    </source>
</evidence>
<sequence>MGTAGGFLEGRSLRTLFVLIVILILLLILSEAVEIKIKSKIKIKDPKNLPLVIRTAFVLGAGLGTRLKSLTARRPKPLIPVANRPLITYAFDHLIDAGVERLVVNTHWRSEAYARFFPEGTYRGVPLAFRDEQPEVLETAGGIWNVRDLLGAGTFVVYNGDILSDLPLAGAIRTHVDSGNEVTMVLRSSGGPLQVAFDAATGRVTDIGGRVDAAAGPRFLFSGIYLVNAEFIARIPAATKISVVPIFCDMIRAGAKLGGIVIDEGHWWDLGNRENYLAVHTALATQEPTPWIHPTAQIAPTATISGATAIGAGARVGRPRQCK</sequence>
<dbReference type="eggNOG" id="COG1208">
    <property type="taxonomic scope" value="Bacteria"/>
</dbReference>
<evidence type="ECO:0000313" key="3">
    <source>
        <dbReference type="EMBL" id="EDY19353.1"/>
    </source>
</evidence>
<dbReference type="EMBL" id="ABVL01000008">
    <property type="protein sequence ID" value="EDY19353.1"/>
    <property type="molecule type" value="Genomic_DNA"/>
</dbReference>
<dbReference type="AlphaFoldDB" id="B4D2B3"/>
<feature type="transmembrane region" description="Helical" evidence="1">
    <location>
        <begin position="12"/>
        <end position="30"/>
    </location>
</feature>
<keyword evidence="1" id="KW-0472">Membrane</keyword>
<comment type="caution">
    <text evidence="3">The sequence shown here is derived from an EMBL/GenBank/DDBJ whole genome shotgun (WGS) entry which is preliminary data.</text>
</comment>
<proteinExistence type="predicted"/>
<dbReference type="GO" id="GO:0016740">
    <property type="term" value="F:transferase activity"/>
    <property type="evidence" value="ECO:0007669"/>
    <property type="project" value="UniProtKB-KW"/>
</dbReference>
<dbReference type="InParanoid" id="B4D2B3"/>
<keyword evidence="4" id="KW-1185">Reference proteome</keyword>
<accession>B4D2B3</accession>
<dbReference type="Proteomes" id="UP000005824">
    <property type="component" value="Unassembled WGS sequence"/>
</dbReference>
<evidence type="ECO:0000313" key="4">
    <source>
        <dbReference type="Proteomes" id="UP000005824"/>
    </source>
</evidence>
<dbReference type="InterPro" id="IPR005835">
    <property type="entry name" value="NTP_transferase_dom"/>
</dbReference>